<organism evidence="2 3">
    <name type="scientific">Mycena venus</name>
    <dbReference type="NCBI Taxonomy" id="2733690"/>
    <lineage>
        <taxon>Eukaryota</taxon>
        <taxon>Fungi</taxon>
        <taxon>Dikarya</taxon>
        <taxon>Basidiomycota</taxon>
        <taxon>Agaricomycotina</taxon>
        <taxon>Agaricomycetes</taxon>
        <taxon>Agaricomycetidae</taxon>
        <taxon>Agaricales</taxon>
        <taxon>Marasmiineae</taxon>
        <taxon>Mycenaceae</taxon>
        <taxon>Mycena</taxon>
    </lineage>
</organism>
<dbReference type="SUPFAM" id="SSF50370">
    <property type="entry name" value="Ricin B-like lectins"/>
    <property type="match status" value="1"/>
</dbReference>
<reference evidence="2" key="1">
    <citation type="submission" date="2020-05" db="EMBL/GenBank/DDBJ databases">
        <title>Mycena genomes resolve the evolution of fungal bioluminescence.</title>
        <authorList>
            <person name="Tsai I.J."/>
        </authorList>
    </citation>
    <scope>NUCLEOTIDE SEQUENCE</scope>
    <source>
        <strain evidence="2">CCC161011</strain>
    </source>
</reference>
<dbReference type="InterPro" id="IPR035992">
    <property type="entry name" value="Ricin_B-like_lectins"/>
</dbReference>
<dbReference type="OrthoDB" id="2873031at2759"/>
<accession>A0A8H7CW46</accession>
<dbReference type="Proteomes" id="UP000620124">
    <property type="component" value="Unassembled WGS sequence"/>
</dbReference>
<evidence type="ECO:0008006" key="4">
    <source>
        <dbReference type="Google" id="ProtNLM"/>
    </source>
</evidence>
<keyword evidence="3" id="KW-1185">Reference proteome</keyword>
<sequence>MAACIAQTLLLIMNFQGHVLDVANSVGPPVIGQTPNSPAPTSNQKWDPIPISGNYIFQAALGNKPPFFLSYAGSASGSSALFAQATAPGGSTQFAVNCVNNTAGYIIEPTSGAALTGWPAESGSTITPVTFETLTNRPEQIWSFVPT</sequence>
<feature type="chain" id="PRO_5034914973" description="Ricin B lectin domain-containing protein" evidence="1">
    <location>
        <begin position="18"/>
        <end position="147"/>
    </location>
</feature>
<evidence type="ECO:0000313" key="3">
    <source>
        <dbReference type="Proteomes" id="UP000620124"/>
    </source>
</evidence>
<dbReference type="Gene3D" id="2.80.10.50">
    <property type="match status" value="1"/>
</dbReference>
<gene>
    <name evidence="2" type="ORF">MVEN_01323100</name>
</gene>
<feature type="signal peptide" evidence="1">
    <location>
        <begin position="1"/>
        <end position="17"/>
    </location>
</feature>
<evidence type="ECO:0000256" key="1">
    <source>
        <dbReference type="SAM" id="SignalP"/>
    </source>
</evidence>
<dbReference type="EMBL" id="JACAZI010000010">
    <property type="protein sequence ID" value="KAF7350201.1"/>
    <property type="molecule type" value="Genomic_DNA"/>
</dbReference>
<name>A0A8H7CW46_9AGAR</name>
<protein>
    <recommendedName>
        <fullName evidence="4">Ricin B lectin domain-containing protein</fullName>
    </recommendedName>
</protein>
<comment type="caution">
    <text evidence="2">The sequence shown here is derived from an EMBL/GenBank/DDBJ whole genome shotgun (WGS) entry which is preliminary data.</text>
</comment>
<proteinExistence type="predicted"/>
<keyword evidence="1" id="KW-0732">Signal</keyword>
<dbReference type="AlphaFoldDB" id="A0A8H7CW46"/>
<evidence type="ECO:0000313" key="2">
    <source>
        <dbReference type="EMBL" id="KAF7350201.1"/>
    </source>
</evidence>